<name>A0A383CCB7_9ZZZZ</name>
<dbReference type="PROSITE" id="PS50104">
    <property type="entry name" value="TIR"/>
    <property type="match status" value="1"/>
</dbReference>
<evidence type="ECO:0000259" key="1">
    <source>
        <dbReference type="PROSITE" id="PS50104"/>
    </source>
</evidence>
<dbReference type="InterPro" id="IPR000157">
    <property type="entry name" value="TIR_dom"/>
</dbReference>
<dbReference type="AlphaFoldDB" id="A0A383CCB7"/>
<dbReference type="Gene3D" id="3.40.50.10140">
    <property type="entry name" value="Toll/interleukin-1 receptor homology (TIR) domain"/>
    <property type="match status" value="1"/>
</dbReference>
<organism evidence="2">
    <name type="scientific">marine metagenome</name>
    <dbReference type="NCBI Taxonomy" id="408172"/>
    <lineage>
        <taxon>unclassified sequences</taxon>
        <taxon>metagenomes</taxon>
        <taxon>ecological metagenomes</taxon>
    </lineage>
</organism>
<dbReference type="Pfam" id="PF13676">
    <property type="entry name" value="TIR_2"/>
    <property type="match status" value="1"/>
</dbReference>
<dbReference type="SMART" id="SM00255">
    <property type="entry name" value="TIR"/>
    <property type="match status" value="1"/>
</dbReference>
<protein>
    <recommendedName>
        <fullName evidence="1">TIR domain-containing protein</fullName>
    </recommendedName>
</protein>
<reference evidence="2" key="1">
    <citation type="submission" date="2018-05" db="EMBL/GenBank/DDBJ databases">
        <authorList>
            <person name="Lanie J.A."/>
            <person name="Ng W.-L."/>
            <person name="Kazmierczak K.M."/>
            <person name="Andrzejewski T.M."/>
            <person name="Davidsen T.M."/>
            <person name="Wayne K.J."/>
            <person name="Tettelin H."/>
            <person name="Glass J.I."/>
            <person name="Rusch D."/>
            <person name="Podicherti R."/>
            <person name="Tsui H.-C.T."/>
            <person name="Winkler M.E."/>
        </authorList>
    </citation>
    <scope>NUCLEOTIDE SEQUENCE</scope>
</reference>
<evidence type="ECO:0000313" key="2">
    <source>
        <dbReference type="EMBL" id="SVE29862.1"/>
    </source>
</evidence>
<accession>A0A383CCB7</accession>
<feature type="domain" description="TIR" evidence="1">
    <location>
        <begin position="1"/>
        <end position="124"/>
    </location>
</feature>
<dbReference type="GO" id="GO:0007165">
    <property type="term" value="P:signal transduction"/>
    <property type="evidence" value="ECO:0007669"/>
    <property type="project" value="InterPro"/>
</dbReference>
<dbReference type="SUPFAM" id="SSF52200">
    <property type="entry name" value="Toll/Interleukin receptor TIR domain"/>
    <property type="match status" value="1"/>
</dbReference>
<gene>
    <name evidence="2" type="ORF">METZ01_LOCUS482716</name>
</gene>
<dbReference type="InterPro" id="IPR035897">
    <property type="entry name" value="Toll_tir_struct_dom_sf"/>
</dbReference>
<sequence length="161" mass="17859">MNTEVFVSYSNQDYERVMPLVERLRSVGVAIWVDEGGIDAATLWSESIVEAIAQCHVLIMMVSSHSTDSHNVVKEVMIASESKKTILPIYLEPADIPAKLKYQLTGIQHLEWFDGGSDEVFETLKDGLAKRGVTIDGKTPTVQALGQAPQKQTRQPHRPPT</sequence>
<proteinExistence type="predicted"/>
<feature type="non-terminal residue" evidence="2">
    <location>
        <position position="161"/>
    </location>
</feature>
<dbReference type="EMBL" id="UINC01207672">
    <property type="protein sequence ID" value="SVE29862.1"/>
    <property type="molecule type" value="Genomic_DNA"/>
</dbReference>